<accession>A0AAU2AHC2</accession>
<feature type="region of interest" description="Disordered" evidence="1">
    <location>
        <begin position="341"/>
        <end position="365"/>
    </location>
</feature>
<feature type="region of interest" description="Disordered" evidence="1">
    <location>
        <begin position="120"/>
        <end position="245"/>
    </location>
</feature>
<evidence type="ECO:0000313" key="2">
    <source>
        <dbReference type="EMBL" id="WTT23898.1"/>
    </source>
</evidence>
<organism evidence="2">
    <name type="scientific">Streptomyces sp. NBC_00093</name>
    <dbReference type="NCBI Taxonomy" id="2975649"/>
    <lineage>
        <taxon>Bacteria</taxon>
        <taxon>Bacillati</taxon>
        <taxon>Actinomycetota</taxon>
        <taxon>Actinomycetes</taxon>
        <taxon>Kitasatosporales</taxon>
        <taxon>Streptomycetaceae</taxon>
        <taxon>Streptomyces</taxon>
    </lineage>
</organism>
<dbReference type="EMBL" id="CP108223">
    <property type="protein sequence ID" value="WTT23898.1"/>
    <property type="molecule type" value="Genomic_DNA"/>
</dbReference>
<feature type="region of interest" description="Disordered" evidence="1">
    <location>
        <begin position="73"/>
        <end position="92"/>
    </location>
</feature>
<feature type="compositionally biased region" description="Pro residues" evidence="1">
    <location>
        <begin position="163"/>
        <end position="172"/>
    </location>
</feature>
<reference evidence="2" key="1">
    <citation type="submission" date="2022-10" db="EMBL/GenBank/DDBJ databases">
        <title>The complete genomes of actinobacterial strains from the NBC collection.</title>
        <authorList>
            <person name="Joergensen T.S."/>
            <person name="Alvarez Arevalo M."/>
            <person name="Sterndorff E.B."/>
            <person name="Faurdal D."/>
            <person name="Vuksanovic O."/>
            <person name="Mourched A.-S."/>
            <person name="Charusanti P."/>
            <person name="Shaw S."/>
            <person name="Blin K."/>
            <person name="Weber T."/>
        </authorList>
    </citation>
    <scope>NUCLEOTIDE SEQUENCE</scope>
    <source>
        <strain evidence="2">NBC_00093</strain>
    </source>
</reference>
<protein>
    <submittedName>
        <fullName evidence="2">Helix-turn-helix domain-containing protein</fullName>
    </submittedName>
</protein>
<dbReference type="AlphaFoldDB" id="A0AAU2AHC2"/>
<name>A0AAU2AHC2_9ACTN</name>
<sequence>MSGVDATAYVMRLKMRTPAHKLALLAVAARCDQQYSCFPSRSLVAGEALVSEERAKTILRDLRRDGYLSARTRRRENGSNTSNRYYVHGPWDRWNDTGKPFPEIEYYLNRDDRYATVRDGEFIPRPHAEKPSSGEGVADDPPSSATGGVTDNPPGGGTSNPPGGLPVEPPPGVTHAPPVTNHCEPANEPVSANGGSVRPSVQVEHTFASETDGRTGAVDSEGKQEEARPTAEGSPQNGSSEGAVPGEVWTAAGRRQETTPGMEVLARVGRLNETFKLAGKPFIDQARELDIRFADSEAAGDVWRVSDLVSILSAPLGSPIRVSAAAVIADRIRKLPRTPRSAMLPMQPTGGGQPPAREWSVPDAADRTVNDSITRRTRGECPECRADSPGGDLCGPCQGWPTCEAGCGRAVRGGGVCEPCENAAYHATIATAPGEDGKCAGHGGEPCGRPVVTLGMCRRCRVKAEESRNTVVADWEAARDQIVAAATAAEERQPDHAPF</sequence>
<evidence type="ECO:0000256" key="1">
    <source>
        <dbReference type="SAM" id="MobiDB-lite"/>
    </source>
</evidence>
<gene>
    <name evidence="2" type="ORF">OHA22_51075</name>
</gene>
<feature type="compositionally biased region" description="Basic and acidic residues" evidence="1">
    <location>
        <begin position="220"/>
        <end position="229"/>
    </location>
</feature>
<feature type="compositionally biased region" description="Basic and acidic residues" evidence="1">
    <location>
        <begin position="120"/>
        <end position="132"/>
    </location>
</feature>
<proteinExistence type="predicted"/>